<keyword evidence="3" id="KW-0285">Flavoprotein</keyword>
<evidence type="ECO:0000256" key="5">
    <source>
        <dbReference type="ARBA" id="ARBA00022982"/>
    </source>
</evidence>
<feature type="domain" description="FMN-binding" evidence="6">
    <location>
        <begin position="90"/>
        <end position="168"/>
    </location>
</feature>
<evidence type="ECO:0000313" key="8">
    <source>
        <dbReference type="Proteomes" id="UP000183028"/>
    </source>
</evidence>
<gene>
    <name evidence="7" type="ORF">SAMN04487834_102325</name>
</gene>
<dbReference type="OrthoDB" id="9794010at2"/>
<protein>
    <submittedName>
        <fullName evidence="7">Electron transport complex protein RnfG</fullName>
    </submittedName>
</protein>
<proteinExistence type="predicted"/>
<accession>A0A1H6TCD2</accession>
<dbReference type="GO" id="GO:0009055">
    <property type="term" value="F:electron transfer activity"/>
    <property type="evidence" value="ECO:0007669"/>
    <property type="project" value="InterPro"/>
</dbReference>
<name>A0A1H6TCD2_9FIRM</name>
<dbReference type="GO" id="GO:0005886">
    <property type="term" value="C:plasma membrane"/>
    <property type="evidence" value="ECO:0007669"/>
    <property type="project" value="InterPro"/>
</dbReference>
<dbReference type="GO" id="GO:0022900">
    <property type="term" value="P:electron transport chain"/>
    <property type="evidence" value="ECO:0007669"/>
    <property type="project" value="InterPro"/>
</dbReference>
<dbReference type="InterPro" id="IPR007329">
    <property type="entry name" value="FMN-bd"/>
</dbReference>
<sequence>MKLIVKLTIFLALVAGLSAGAMSYVFNLTNPIITNAQKEAETKQLNAIYKESTFKSISFNHKTYNLIENIYEAKKGEQLEGYVYKISTPGYGGNIVYLVALDQSGKYLGYSPIDVTTETSGFGSRVGTKEMADHIDKKKIGAGIDTLSGATISSKAVVKGINQATAHYQKNYQ</sequence>
<evidence type="ECO:0000256" key="3">
    <source>
        <dbReference type="ARBA" id="ARBA00022630"/>
    </source>
</evidence>
<dbReference type="InterPro" id="IPR010209">
    <property type="entry name" value="Ion_transpt_RnfG/RsxG"/>
</dbReference>
<keyword evidence="8" id="KW-1185">Reference proteome</keyword>
<organism evidence="7 8">
    <name type="scientific">Sharpea azabuensis</name>
    <dbReference type="NCBI Taxonomy" id="322505"/>
    <lineage>
        <taxon>Bacteria</taxon>
        <taxon>Bacillati</taxon>
        <taxon>Bacillota</taxon>
        <taxon>Erysipelotrichia</taxon>
        <taxon>Erysipelotrichales</taxon>
        <taxon>Coprobacillaceae</taxon>
        <taxon>Sharpea</taxon>
    </lineage>
</organism>
<keyword evidence="4" id="KW-0288">FMN</keyword>
<evidence type="ECO:0000256" key="1">
    <source>
        <dbReference type="ARBA" id="ARBA00022448"/>
    </source>
</evidence>
<dbReference type="SMART" id="SM00900">
    <property type="entry name" value="FMN_bind"/>
    <property type="match status" value="1"/>
</dbReference>
<keyword evidence="5" id="KW-0249">Electron transport</keyword>
<evidence type="ECO:0000256" key="4">
    <source>
        <dbReference type="ARBA" id="ARBA00022643"/>
    </source>
</evidence>
<evidence type="ECO:0000313" key="7">
    <source>
        <dbReference type="EMBL" id="SEI77661.1"/>
    </source>
</evidence>
<dbReference type="STRING" id="322505.SAMN04487836_10749"/>
<dbReference type="AlphaFoldDB" id="A0A1H6TCD2"/>
<reference evidence="8" key="1">
    <citation type="submission" date="2016-10" db="EMBL/GenBank/DDBJ databases">
        <authorList>
            <person name="Varghese N."/>
        </authorList>
    </citation>
    <scope>NUCLEOTIDE SEQUENCE [LARGE SCALE GENOMIC DNA]</scope>
    <source>
        <strain evidence="8">DSM 20406</strain>
    </source>
</reference>
<evidence type="ECO:0000256" key="2">
    <source>
        <dbReference type="ARBA" id="ARBA00022553"/>
    </source>
</evidence>
<dbReference type="GO" id="GO:0010181">
    <property type="term" value="F:FMN binding"/>
    <property type="evidence" value="ECO:0007669"/>
    <property type="project" value="InterPro"/>
</dbReference>
<dbReference type="EMBL" id="FNYK01000023">
    <property type="protein sequence ID" value="SEI77661.1"/>
    <property type="molecule type" value="Genomic_DNA"/>
</dbReference>
<keyword evidence="1" id="KW-0813">Transport</keyword>
<dbReference type="eggNOG" id="COG4659">
    <property type="taxonomic scope" value="Bacteria"/>
</dbReference>
<dbReference type="PANTHER" id="PTHR36118">
    <property type="entry name" value="ION-TRANSLOCATING OXIDOREDUCTASE COMPLEX SUBUNIT G"/>
    <property type="match status" value="1"/>
</dbReference>
<dbReference type="PANTHER" id="PTHR36118:SF1">
    <property type="entry name" value="ION-TRANSLOCATING OXIDOREDUCTASE COMPLEX SUBUNIT G"/>
    <property type="match status" value="1"/>
</dbReference>
<dbReference type="Pfam" id="PF04205">
    <property type="entry name" value="FMN_bind"/>
    <property type="match status" value="1"/>
</dbReference>
<dbReference type="Proteomes" id="UP000183028">
    <property type="component" value="Unassembled WGS sequence"/>
</dbReference>
<keyword evidence="2" id="KW-0597">Phosphoprotein</keyword>
<dbReference type="GeneID" id="54119660"/>
<dbReference type="RefSeq" id="WP_033162251.1">
    <property type="nucleotide sequence ID" value="NZ_FNYK01000023.1"/>
</dbReference>
<evidence type="ECO:0000259" key="6">
    <source>
        <dbReference type="SMART" id="SM00900"/>
    </source>
</evidence>